<dbReference type="WBParaSite" id="Pan_g21204.t1">
    <property type="protein sequence ID" value="Pan_g21204.t1"/>
    <property type="gene ID" value="Pan_g21204"/>
</dbReference>
<proteinExistence type="predicted"/>
<dbReference type="Proteomes" id="UP000492821">
    <property type="component" value="Unassembled WGS sequence"/>
</dbReference>
<dbReference type="AlphaFoldDB" id="A0A7E4VJC5"/>
<evidence type="ECO:0000313" key="2">
    <source>
        <dbReference type="Proteomes" id="UP000492821"/>
    </source>
</evidence>
<evidence type="ECO:0000256" key="1">
    <source>
        <dbReference type="SAM" id="MobiDB-lite"/>
    </source>
</evidence>
<reference evidence="2" key="1">
    <citation type="journal article" date="2013" name="Genetics">
        <title>The draft genome and transcriptome of Panagrellus redivivus are shaped by the harsh demands of a free-living lifestyle.</title>
        <authorList>
            <person name="Srinivasan J."/>
            <person name="Dillman A.R."/>
            <person name="Macchietto M.G."/>
            <person name="Heikkinen L."/>
            <person name="Lakso M."/>
            <person name="Fracchia K.M."/>
            <person name="Antoshechkin I."/>
            <person name="Mortazavi A."/>
            <person name="Wong G."/>
            <person name="Sternberg P.W."/>
        </authorList>
    </citation>
    <scope>NUCLEOTIDE SEQUENCE [LARGE SCALE GENOMIC DNA]</scope>
    <source>
        <strain evidence="2">MT8872</strain>
    </source>
</reference>
<sequence length="80" mass="8764">MERNTIFSGDRKDVQKGIGSVPQPSNSPSSAQGPRTLPILTTTPFKVGHKFFHASGKVFIVCEDHVIREVYQPPANQASK</sequence>
<accession>A0A7E4VJC5</accession>
<evidence type="ECO:0000313" key="3">
    <source>
        <dbReference type="WBParaSite" id="Pan_g21204.t1"/>
    </source>
</evidence>
<feature type="compositionally biased region" description="Polar residues" evidence="1">
    <location>
        <begin position="22"/>
        <end position="37"/>
    </location>
</feature>
<name>A0A7E4VJC5_PANRE</name>
<organism evidence="2 3">
    <name type="scientific">Panagrellus redivivus</name>
    <name type="common">Microworm</name>
    <dbReference type="NCBI Taxonomy" id="6233"/>
    <lineage>
        <taxon>Eukaryota</taxon>
        <taxon>Metazoa</taxon>
        <taxon>Ecdysozoa</taxon>
        <taxon>Nematoda</taxon>
        <taxon>Chromadorea</taxon>
        <taxon>Rhabditida</taxon>
        <taxon>Tylenchina</taxon>
        <taxon>Panagrolaimomorpha</taxon>
        <taxon>Panagrolaimoidea</taxon>
        <taxon>Panagrolaimidae</taxon>
        <taxon>Panagrellus</taxon>
    </lineage>
</organism>
<reference evidence="3" key="2">
    <citation type="submission" date="2020-10" db="UniProtKB">
        <authorList>
            <consortium name="WormBaseParasite"/>
        </authorList>
    </citation>
    <scope>IDENTIFICATION</scope>
</reference>
<protein>
    <submittedName>
        <fullName evidence="3">Uncharacterized protein</fullName>
    </submittedName>
</protein>
<keyword evidence="2" id="KW-1185">Reference proteome</keyword>
<feature type="region of interest" description="Disordered" evidence="1">
    <location>
        <begin position="1"/>
        <end position="37"/>
    </location>
</feature>
<feature type="compositionally biased region" description="Basic and acidic residues" evidence="1">
    <location>
        <begin position="1"/>
        <end position="15"/>
    </location>
</feature>